<sequence>MALTKTTKNDKIEIIQTALGYPVVQVRTATIISEDGVEISRTFHRHVLTPDADLSGEDADVAVLAGTVFTDEAKAAFAAAQDGV</sequence>
<name>A0A6J5PFW0_9CAUD</name>
<proteinExistence type="predicted"/>
<accession>A0A6J5PFW0</accession>
<protein>
    <submittedName>
        <fullName evidence="1">Uncharacterized protein</fullName>
    </submittedName>
</protein>
<dbReference type="EMBL" id="LR796781">
    <property type="protein sequence ID" value="CAB4166544.1"/>
    <property type="molecule type" value="Genomic_DNA"/>
</dbReference>
<evidence type="ECO:0000313" key="1">
    <source>
        <dbReference type="EMBL" id="CAB4166544.1"/>
    </source>
</evidence>
<organism evidence="1">
    <name type="scientific">uncultured Caudovirales phage</name>
    <dbReference type="NCBI Taxonomy" id="2100421"/>
    <lineage>
        <taxon>Viruses</taxon>
        <taxon>Duplodnaviria</taxon>
        <taxon>Heunggongvirae</taxon>
        <taxon>Uroviricota</taxon>
        <taxon>Caudoviricetes</taxon>
        <taxon>Peduoviridae</taxon>
        <taxon>Maltschvirus</taxon>
        <taxon>Maltschvirus maltsch</taxon>
    </lineage>
</organism>
<gene>
    <name evidence="1" type="ORF">UFOVP845_36</name>
</gene>
<reference evidence="1" key="1">
    <citation type="submission" date="2020-04" db="EMBL/GenBank/DDBJ databases">
        <authorList>
            <person name="Chiriac C."/>
            <person name="Salcher M."/>
            <person name="Ghai R."/>
            <person name="Kavagutti S V."/>
        </authorList>
    </citation>
    <scope>NUCLEOTIDE SEQUENCE</scope>
</reference>